<dbReference type="FunFam" id="3.40.50.880:FF:000035">
    <property type="entry name" value="ES1 protein homolog, mitochondrial isoform X1"/>
    <property type="match status" value="1"/>
</dbReference>
<dbReference type="InterPro" id="IPR029062">
    <property type="entry name" value="Class_I_gatase-like"/>
</dbReference>
<protein>
    <submittedName>
        <fullName evidence="5">Es1 protein</fullName>
    </submittedName>
</protein>
<keyword evidence="3" id="KW-0496">Mitochondrion</keyword>
<dbReference type="NCBIfam" id="NF008747">
    <property type="entry name" value="PRK11780.1"/>
    <property type="match status" value="1"/>
</dbReference>
<evidence type="ECO:0000256" key="1">
    <source>
        <dbReference type="ARBA" id="ARBA00004173"/>
    </source>
</evidence>
<feature type="compositionally biased region" description="Basic and acidic residues" evidence="4">
    <location>
        <begin position="383"/>
        <end position="403"/>
    </location>
</feature>
<accession>A0A485MUU2</accession>
<dbReference type="AlphaFoldDB" id="A0A485MUU2"/>
<dbReference type="GO" id="GO:0005739">
    <property type="term" value="C:mitochondrion"/>
    <property type="evidence" value="ECO:0007669"/>
    <property type="project" value="UniProtKB-SubCell"/>
</dbReference>
<dbReference type="PANTHER" id="PTHR10224:SF9">
    <property type="entry name" value="GLUTAMINE AMIDOTRANSFERASE-LIKE CLASS 1 DOMAIN-CONTAINING PROTEIN 3, MITOCHONDRIAL-RELATED"/>
    <property type="match status" value="1"/>
</dbReference>
<evidence type="ECO:0000256" key="4">
    <source>
        <dbReference type="SAM" id="MobiDB-lite"/>
    </source>
</evidence>
<gene>
    <name evidence="5" type="ORF">LYPA_23C020722</name>
</gene>
<comment type="subcellular location">
    <subcellularLocation>
        <location evidence="1">Mitochondrion</location>
    </subcellularLocation>
</comment>
<feature type="region of interest" description="Disordered" evidence="4">
    <location>
        <begin position="383"/>
        <end position="411"/>
    </location>
</feature>
<feature type="region of interest" description="Disordered" evidence="4">
    <location>
        <begin position="291"/>
        <end position="310"/>
    </location>
</feature>
<dbReference type="CDD" id="cd03133">
    <property type="entry name" value="GATase1_ES1"/>
    <property type="match status" value="1"/>
</dbReference>
<dbReference type="SUPFAM" id="SSF52317">
    <property type="entry name" value="Class I glutamine amidotransferase-like"/>
    <property type="match status" value="1"/>
</dbReference>
<evidence type="ECO:0000256" key="3">
    <source>
        <dbReference type="ARBA" id="ARBA00023128"/>
    </source>
</evidence>
<evidence type="ECO:0000256" key="2">
    <source>
        <dbReference type="ARBA" id="ARBA00022946"/>
    </source>
</evidence>
<keyword evidence="2" id="KW-0809">Transit peptide</keyword>
<evidence type="ECO:0000313" key="5">
    <source>
        <dbReference type="EMBL" id="VFV24169.1"/>
    </source>
</evidence>
<keyword evidence="6" id="KW-1185">Reference proteome</keyword>
<reference evidence="5 6" key="1">
    <citation type="submission" date="2019-01" db="EMBL/GenBank/DDBJ databases">
        <authorList>
            <person name="Alioto T."/>
            <person name="Alioto T."/>
        </authorList>
    </citation>
    <scope>NUCLEOTIDE SEQUENCE [LARGE SCALE GENOMIC DNA]</scope>
</reference>
<proteinExistence type="predicted"/>
<dbReference type="EMBL" id="CAAGRJ010006181">
    <property type="protein sequence ID" value="VFV24169.1"/>
    <property type="molecule type" value="Genomic_DNA"/>
</dbReference>
<dbReference type="PANTHER" id="PTHR10224">
    <property type="entry name" value="ES1 PROTEIN HOMOLOG, MITOCHONDRIAL"/>
    <property type="match status" value="1"/>
</dbReference>
<organism evidence="5 6">
    <name type="scientific">Lynx pardinus</name>
    <name type="common">Iberian lynx</name>
    <name type="synonym">Felis pardina</name>
    <dbReference type="NCBI Taxonomy" id="191816"/>
    <lineage>
        <taxon>Eukaryota</taxon>
        <taxon>Metazoa</taxon>
        <taxon>Chordata</taxon>
        <taxon>Craniata</taxon>
        <taxon>Vertebrata</taxon>
        <taxon>Euteleostomi</taxon>
        <taxon>Mammalia</taxon>
        <taxon>Eutheria</taxon>
        <taxon>Laurasiatheria</taxon>
        <taxon>Carnivora</taxon>
        <taxon>Feliformia</taxon>
        <taxon>Felidae</taxon>
        <taxon>Felinae</taxon>
        <taxon>Lynx</taxon>
    </lineage>
</organism>
<sequence>MVLAATPPRPAPYLSPCKSLLHAPPPGRLPPGGVPFDTLSPPPPPRAVPQVLSGCGVYDGTELHEASAVLVHLSRGGAEVQIFAPDVPQMHVIDHTKGQPSESETRNVLTESARIARGKITDLARLSAADHDAAIFPGGFGAAKNLSTFAVDGKDCRVHKDVERVLKEFHEAGKPIGLCCIAPVLAAKVLRGVEVTVGHEQEEGGKWPYAGTAEAIKALGAKHCVKGVTISFLAARVAVAVAPGTPPLALEPGAALPGAPGSTCVTRVGSDAGTCPFLAVFPSRPGGCGLGSAHPRHTGPPGQASGRPQARRGWLSGWEAGSCLPVRGVSLRPRVGWRLPVDGSSTGGFPGFGGSSPGGVDGSQPSGLIGPWSSCRCPSAVHTEPRARADHNPGPHLDPDPRNRAARCPGRCQRQHRDPGCLSRRCFSLLGGPFGLQTVSVKCPPPSCAEWPARPAAVWVELARGLWSRSRRAPYREGAGPVPSALGVCPTRARARLVSGEGPGSEWPLVADTRSGSLFRFLRRGCCGAGAPVCAAQVCGRAWVPWGPATVRGLRKPALGSLRSGRVCSGYGV</sequence>
<dbReference type="Proteomes" id="UP000386466">
    <property type="component" value="Unassembled WGS sequence"/>
</dbReference>
<name>A0A485MUU2_LYNPA</name>
<evidence type="ECO:0000313" key="6">
    <source>
        <dbReference type="Proteomes" id="UP000386466"/>
    </source>
</evidence>
<dbReference type="Gene3D" id="3.40.50.880">
    <property type="match status" value="1"/>
</dbReference>